<keyword evidence="6" id="KW-1185">Reference proteome</keyword>
<evidence type="ECO:0000256" key="4">
    <source>
        <dbReference type="SAM" id="MobiDB-lite"/>
    </source>
</evidence>
<organism evidence="5 6">
    <name type="scientific">Pythium insidiosum</name>
    <name type="common">Pythiosis disease agent</name>
    <dbReference type="NCBI Taxonomy" id="114742"/>
    <lineage>
        <taxon>Eukaryota</taxon>
        <taxon>Sar</taxon>
        <taxon>Stramenopiles</taxon>
        <taxon>Oomycota</taxon>
        <taxon>Peronosporomycetes</taxon>
        <taxon>Pythiales</taxon>
        <taxon>Pythiaceae</taxon>
        <taxon>Pythium</taxon>
    </lineage>
</organism>
<keyword evidence="2" id="KW-0238">DNA-binding</keyword>
<dbReference type="AlphaFoldDB" id="A0AAD5LIG9"/>
<comment type="similarity">
    <text evidence="1">Belongs to the TBP family.</text>
</comment>
<dbReference type="GO" id="GO:0006352">
    <property type="term" value="P:DNA-templated transcription initiation"/>
    <property type="evidence" value="ECO:0007669"/>
    <property type="project" value="InterPro"/>
</dbReference>
<evidence type="ECO:0000313" key="5">
    <source>
        <dbReference type="EMBL" id="KAJ0399654.1"/>
    </source>
</evidence>
<dbReference type="EMBL" id="JAKCXM010000175">
    <property type="protein sequence ID" value="KAJ0399654.1"/>
    <property type="molecule type" value="Genomic_DNA"/>
</dbReference>
<name>A0AAD5LIG9_PYTIN</name>
<dbReference type="FunFam" id="3.30.310.10:FF:000023">
    <property type="entry name" value="TATA-box-binding protein 2"/>
    <property type="match status" value="1"/>
</dbReference>
<evidence type="ECO:0000256" key="2">
    <source>
        <dbReference type="ARBA" id="ARBA00023125"/>
    </source>
</evidence>
<keyword evidence="3" id="KW-0804">Transcription</keyword>
<feature type="compositionally biased region" description="Basic and acidic residues" evidence="4">
    <location>
        <begin position="245"/>
        <end position="255"/>
    </location>
</feature>
<feature type="region of interest" description="Disordered" evidence="4">
    <location>
        <begin position="1"/>
        <end position="27"/>
    </location>
</feature>
<dbReference type="InterPro" id="IPR000814">
    <property type="entry name" value="TBP"/>
</dbReference>
<protein>
    <recommendedName>
        <fullName evidence="7">TATA-box-binding protein</fullName>
    </recommendedName>
</protein>
<dbReference type="SUPFAM" id="SSF55945">
    <property type="entry name" value="TATA-box binding protein-like"/>
    <property type="match status" value="2"/>
</dbReference>
<dbReference type="InterPro" id="IPR012295">
    <property type="entry name" value="TBP_dom_sf"/>
</dbReference>
<dbReference type="Proteomes" id="UP001209570">
    <property type="component" value="Unassembled WGS sequence"/>
</dbReference>
<accession>A0AAD5LIG9</accession>
<reference evidence="5" key="1">
    <citation type="submission" date="2021-12" db="EMBL/GenBank/DDBJ databases">
        <title>Prjna785345.</title>
        <authorList>
            <person name="Rujirawat T."/>
            <person name="Krajaejun T."/>
        </authorList>
    </citation>
    <scope>NUCLEOTIDE SEQUENCE</scope>
    <source>
        <strain evidence="5">Pi057C3</strain>
    </source>
</reference>
<dbReference type="Pfam" id="PF00352">
    <property type="entry name" value="TBP"/>
    <property type="match status" value="2"/>
</dbReference>
<feature type="region of interest" description="Disordered" evidence="4">
    <location>
        <begin position="225"/>
        <end position="255"/>
    </location>
</feature>
<proteinExistence type="inferred from homology"/>
<dbReference type="GO" id="GO:0003677">
    <property type="term" value="F:DNA binding"/>
    <property type="evidence" value="ECO:0007669"/>
    <property type="project" value="UniProtKB-KW"/>
</dbReference>
<sequence length="255" mass="28095">MATPSSSMGVSALKPTPQTHASASVVSSPRVPELRIKNCVSSANLGMRFDLQSLALKSQRKAELIPKKSCLLMKLQNPRATAMLFANGKIVCSGADSEDGIKAAARKFTQLIQKLDHPGVNLIDFKIQNIVGTCDVGFRVLIEELSFAHSERCTYEPELYPALIYRLEKPKVRCLVFVSGKVVFTGTKDQRELHAACRAIYPILCEFRDAKLAYDVDVTGNGVVSTSQTDTIGDSRDEDEDMHDEDMHDDSQLDD</sequence>
<evidence type="ECO:0000313" key="6">
    <source>
        <dbReference type="Proteomes" id="UP001209570"/>
    </source>
</evidence>
<dbReference type="PRINTS" id="PR00686">
    <property type="entry name" value="TIFACTORIID"/>
</dbReference>
<comment type="caution">
    <text evidence="5">The sequence shown here is derived from an EMBL/GenBank/DDBJ whole genome shotgun (WGS) entry which is preliminary data.</text>
</comment>
<evidence type="ECO:0000256" key="3">
    <source>
        <dbReference type="ARBA" id="ARBA00023163"/>
    </source>
</evidence>
<evidence type="ECO:0008006" key="7">
    <source>
        <dbReference type="Google" id="ProtNLM"/>
    </source>
</evidence>
<evidence type="ECO:0000256" key="1">
    <source>
        <dbReference type="ARBA" id="ARBA00005560"/>
    </source>
</evidence>
<dbReference type="PANTHER" id="PTHR10126">
    <property type="entry name" value="TATA-BOX BINDING PROTEIN"/>
    <property type="match status" value="1"/>
</dbReference>
<dbReference type="Gene3D" id="3.30.310.10">
    <property type="entry name" value="TATA-Binding Protein"/>
    <property type="match status" value="2"/>
</dbReference>
<gene>
    <name evidence="5" type="ORF">P43SY_005260</name>
</gene>